<evidence type="ECO:0000256" key="2">
    <source>
        <dbReference type="ARBA" id="ARBA00022448"/>
    </source>
</evidence>
<dbReference type="CDD" id="cd02947">
    <property type="entry name" value="TRX_family"/>
    <property type="match status" value="1"/>
</dbReference>
<comment type="similarity">
    <text evidence="1 7">Belongs to the thioredoxin family.</text>
</comment>
<evidence type="ECO:0000313" key="12">
    <source>
        <dbReference type="Proteomes" id="UP000587760"/>
    </source>
</evidence>
<protein>
    <recommendedName>
        <fullName evidence="6 7">Thioredoxin</fullName>
    </recommendedName>
</protein>
<evidence type="ECO:0000256" key="3">
    <source>
        <dbReference type="ARBA" id="ARBA00022982"/>
    </source>
</evidence>
<dbReference type="PROSITE" id="PS00194">
    <property type="entry name" value="THIOREDOXIN_1"/>
    <property type="match status" value="1"/>
</dbReference>
<keyword evidence="2" id="KW-0813">Transport</keyword>
<dbReference type="PROSITE" id="PS51352">
    <property type="entry name" value="THIOREDOXIN_2"/>
    <property type="match status" value="1"/>
</dbReference>
<dbReference type="Pfam" id="PF00085">
    <property type="entry name" value="Thioredoxin"/>
    <property type="match status" value="1"/>
</dbReference>
<evidence type="ECO:0000256" key="1">
    <source>
        <dbReference type="ARBA" id="ARBA00008987"/>
    </source>
</evidence>
<sequence>MAYVKLTDENFEQEVLKSDIPVLVDFWAEWCVPCKMLGPVIEELADEYAGKLKVCKLDVDDAPSTAGKFGVQSIPTVMVFNKGEQVTQTLGAQPKPNIVKLFEDLI</sequence>
<feature type="site" description="Deprotonates C-terminal active site Cys" evidence="8">
    <location>
        <position position="25"/>
    </location>
</feature>
<dbReference type="Gene3D" id="3.40.30.10">
    <property type="entry name" value="Glutaredoxin"/>
    <property type="match status" value="1"/>
</dbReference>
<accession>A0A841RAY5</accession>
<dbReference type="EMBL" id="JACHGJ010000005">
    <property type="protein sequence ID" value="MBB6481115.1"/>
    <property type="molecule type" value="Genomic_DNA"/>
</dbReference>
<feature type="active site" description="Nucleophile" evidence="8">
    <location>
        <position position="34"/>
    </location>
</feature>
<evidence type="ECO:0000313" key="11">
    <source>
        <dbReference type="EMBL" id="MBB6481115.1"/>
    </source>
</evidence>
<dbReference type="InterPro" id="IPR017937">
    <property type="entry name" value="Thioredoxin_CS"/>
</dbReference>
<reference evidence="11 12" key="1">
    <citation type="submission" date="2020-08" db="EMBL/GenBank/DDBJ databases">
        <title>Genomic Encyclopedia of Type Strains, Phase IV (KMG-IV): sequencing the most valuable type-strain genomes for metagenomic binning, comparative biology and taxonomic classification.</title>
        <authorList>
            <person name="Goeker M."/>
        </authorList>
    </citation>
    <scope>NUCLEOTIDE SEQUENCE [LARGE SCALE GENOMIC DNA]</scope>
    <source>
        <strain evidence="11 12">DSM 2461</strain>
    </source>
</reference>
<dbReference type="PANTHER" id="PTHR45663">
    <property type="entry name" value="GEO12009P1"/>
    <property type="match status" value="1"/>
</dbReference>
<organism evidence="11 12">
    <name type="scientific">Spirochaeta isovalerica</name>
    <dbReference type="NCBI Taxonomy" id="150"/>
    <lineage>
        <taxon>Bacteria</taxon>
        <taxon>Pseudomonadati</taxon>
        <taxon>Spirochaetota</taxon>
        <taxon>Spirochaetia</taxon>
        <taxon>Spirochaetales</taxon>
        <taxon>Spirochaetaceae</taxon>
        <taxon>Spirochaeta</taxon>
    </lineage>
</organism>
<evidence type="ECO:0000256" key="6">
    <source>
        <dbReference type="NCBIfam" id="TIGR01068"/>
    </source>
</evidence>
<keyword evidence="12" id="KW-1185">Reference proteome</keyword>
<evidence type="ECO:0000256" key="8">
    <source>
        <dbReference type="PIRSR" id="PIRSR000077-1"/>
    </source>
</evidence>
<evidence type="ECO:0000256" key="7">
    <source>
        <dbReference type="PIRNR" id="PIRNR000077"/>
    </source>
</evidence>
<evidence type="ECO:0000256" key="9">
    <source>
        <dbReference type="PIRSR" id="PIRSR000077-4"/>
    </source>
</evidence>
<keyword evidence="5 9" id="KW-0676">Redox-active center</keyword>
<gene>
    <name evidence="11" type="ORF">HNR50_002788</name>
</gene>
<feature type="site" description="Contributes to redox potential value" evidence="8">
    <location>
        <position position="32"/>
    </location>
</feature>
<dbReference type="AlphaFoldDB" id="A0A841RAY5"/>
<dbReference type="PIRSF" id="PIRSF000077">
    <property type="entry name" value="Thioredoxin"/>
    <property type="match status" value="1"/>
</dbReference>
<dbReference type="InterPro" id="IPR005746">
    <property type="entry name" value="Thioredoxin"/>
</dbReference>
<evidence type="ECO:0000259" key="10">
    <source>
        <dbReference type="PROSITE" id="PS51352"/>
    </source>
</evidence>
<name>A0A841RAY5_9SPIO</name>
<keyword evidence="3" id="KW-0249">Electron transport</keyword>
<proteinExistence type="inferred from homology"/>
<dbReference type="PRINTS" id="PR00421">
    <property type="entry name" value="THIOREDOXIN"/>
</dbReference>
<dbReference type="NCBIfam" id="TIGR01068">
    <property type="entry name" value="thioredoxin"/>
    <property type="match status" value="1"/>
</dbReference>
<feature type="site" description="Contributes to redox potential value" evidence="8">
    <location>
        <position position="33"/>
    </location>
</feature>
<dbReference type="InterPro" id="IPR013766">
    <property type="entry name" value="Thioredoxin_domain"/>
</dbReference>
<feature type="domain" description="Thioredoxin" evidence="10">
    <location>
        <begin position="1"/>
        <end position="106"/>
    </location>
</feature>
<evidence type="ECO:0000256" key="5">
    <source>
        <dbReference type="ARBA" id="ARBA00023284"/>
    </source>
</evidence>
<dbReference type="Proteomes" id="UP000587760">
    <property type="component" value="Unassembled WGS sequence"/>
</dbReference>
<dbReference type="FunFam" id="3.40.30.10:FF:000001">
    <property type="entry name" value="Thioredoxin"/>
    <property type="match status" value="1"/>
</dbReference>
<feature type="active site" description="Nucleophile" evidence="8">
    <location>
        <position position="31"/>
    </location>
</feature>
<dbReference type="SUPFAM" id="SSF52833">
    <property type="entry name" value="Thioredoxin-like"/>
    <property type="match status" value="1"/>
</dbReference>
<evidence type="ECO:0000256" key="4">
    <source>
        <dbReference type="ARBA" id="ARBA00023157"/>
    </source>
</evidence>
<dbReference type="RefSeq" id="WP_184747360.1">
    <property type="nucleotide sequence ID" value="NZ_JACHGJ010000005.1"/>
</dbReference>
<dbReference type="GO" id="GO:0005737">
    <property type="term" value="C:cytoplasm"/>
    <property type="evidence" value="ECO:0007669"/>
    <property type="project" value="TreeGrafter"/>
</dbReference>
<dbReference type="PANTHER" id="PTHR45663:SF11">
    <property type="entry name" value="GEO12009P1"/>
    <property type="match status" value="1"/>
</dbReference>
<comment type="caution">
    <text evidence="11">The sequence shown here is derived from an EMBL/GenBank/DDBJ whole genome shotgun (WGS) entry which is preliminary data.</text>
</comment>
<dbReference type="InterPro" id="IPR036249">
    <property type="entry name" value="Thioredoxin-like_sf"/>
</dbReference>
<keyword evidence="4 9" id="KW-1015">Disulfide bond</keyword>
<dbReference type="GO" id="GO:0015035">
    <property type="term" value="F:protein-disulfide reductase activity"/>
    <property type="evidence" value="ECO:0007669"/>
    <property type="project" value="UniProtKB-UniRule"/>
</dbReference>
<feature type="disulfide bond" description="Redox-active" evidence="9">
    <location>
        <begin position="31"/>
        <end position="34"/>
    </location>
</feature>